<dbReference type="STRING" id="683228.GA0070617_5485"/>
<dbReference type="RefSeq" id="WP_175440671.1">
    <property type="nucleotide sequence ID" value="NZ_BMMJ01000007.1"/>
</dbReference>
<sequence length="50" mass="5702">MTPVLCLVCERPLRTPVSRARRIGSTCWRRLRAEERTQAAALFELEVTSA</sequence>
<gene>
    <name evidence="1" type="ORF">GA0070617_5485</name>
</gene>
<proteinExistence type="predicted"/>
<dbReference type="InterPro" id="IPR046053">
    <property type="entry name" value="DUF6011"/>
</dbReference>
<dbReference type="AlphaFoldDB" id="A0A1C6VED4"/>
<protein>
    <submittedName>
        <fullName evidence="1">Uncharacterized protein</fullName>
    </submittedName>
</protein>
<accession>A0A1C6VED4</accession>
<keyword evidence="2" id="KW-1185">Reference proteome</keyword>
<evidence type="ECO:0000313" key="1">
    <source>
        <dbReference type="EMBL" id="SCL64487.1"/>
    </source>
</evidence>
<dbReference type="Proteomes" id="UP000198937">
    <property type="component" value="Unassembled WGS sequence"/>
</dbReference>
<name>A0A1C6VED4_9ACTN</name>
<dbReference type="EMBL" id="FMIA01000002">
    <property type="protein sequence ID" value="SCL64487.1"/>
    <property type="molecule type" value="Genomic_DNA"/>
</dbReference>
<organism evidence="1 2">
    <name type="scientific">Micromonospora yangpuensis</name>
    <dbReference type="NCBI Taxonomy" id="683228"/>
    <lineage>
        <taxon>Bacteria</taxon>
        <taxon>Bacillati</taxon>
        <taxon>Actinomycetota</taxon>
        <taxon>Actinomycetes</taxon>
        <taxon>Micromonosporales</taxon>
        <taxon>Micromonosporaceae</taxon>
        <taxon>Micromonospora</taxon>
    </lineage>
</organism>
<dbReference type="Pfam" id="PF19474">
    <property type="entry name" value="DUF6011"/>
    <property type="match status" value="1"/>
</dbReference>
<reference evidence="1 2" key="1">
    <citation type="submission" date="2016-06" db="EMBL/GenBank/DDBJ databases">
        <authorList>
            <person name="Kjaerup R.B."/>
            <person name="Dalgaard T.S."/>
            <person name="Juul-Madsen H.R."/>
        </authorList>
    </citation>
    <scope>NUCLEOTIDE SEQUENCE [LARGE SCALE GENOMIC DNA]</scope>
    <source>
        <strain evidence="1 2">DSM 45577</strain>
    </source>
</reference>
<evidence type="ECO:0000313" key="2">
    <source>
        <dbReference type="Proteomes" id="UP000198937"/>
    </source>
</evidence>